<dbReference type="RefSeq" id="WP_115374972.1">
    <property type="nucleotide sequence ID" value="NZ_QASA01000001.1"/>
</dbReference>
<protein>
    <submittedName>
        <fullName evidence="1">Uncharacterized protein</fullName>
    </submittedName>
</protein>
<dbReference type="EMBL" id="QASA01000001">
    <property type="protein sequence ID" value="RDC66057.1"/>
    <property type="molecule type" value="Genomic_DNA"/>
</dbReference>
<gene>
    <name evidence="1" type="ORF">AHMF7616_04688</name>
</gene>
<keyword evidence="2" id="KW-1185">Reference proteome</keyword>
<name>A0A369QS58_9BACT</name>
<reference evidence="1 2" key="1">
    <citation type="submission" date="2018-04" db="EMBL/GenBank/DDBJ databases">
        <title>Adhaeribacter sp. HMF7616 genome sequencing and assembly.</title>
        <authorList>
            <person name="Kang H."/>
            <person name="Kang J."/>
            <person name="Cha I."/>
            <person name="Kim H."/>
            <person name="Joh K."/>
        </authorList>
    </citation>
    <scope>NUCLEOTIDE SEQUENCE [LARGE SCALE GENOMIC DNA]</scope>
    <source>
        <strain evidence="1 2">HMF7616</strain>
    </source>
</reference>
<sequence length="75" mass="8653">MGKRQFRISQQDLVSKADDLRGQKVQVIMEANRVITGVVQDLSATELLIQDARFNLHRISPGHVREVVYDRETLY</sequence>
<proteinExistence type="predicted"/>
<dbReference type="Proteomes" id="UP000253919">
    <property type="component" value="Unassembled WGS sequence"/>
</dbReference>
<dbReference type="AlphaFoldDB" id="A0A369QS58"/>
<evidence type="ECO:0000313" key="1">
    <source>
        <dbReference type="EMBL" id="RDC66057.1"/>
    </source>
</evidence>
<evidence type="ECO:0000313" key="2">
    <source>
        <dbReference type="Proteomes" id="UP000253919"/>
    </source>
</evidence>
<organism evidence="1 2">
    <name type="scientific">Adhaeribacter pallidiroseus</name>
    <dbReference type="NCBI Taxonomy" id="2072847"/>
    <lineage>
        <taxon>Bacteria</taxon>
        <taxon>Pseudomonadati</taxon>
        <taxon>Bacteroidota</taxon>
        <taxon>Cytophagia</taxon>
        <taxon>Cytophagales</taxon>
        <taxon>Hymenobacteraceae</taxon>
        <taxon>Adhaeribacter</taxon>
    </lineage>
</organism>
<comment type="caution">
    <text evidence="1">The sequence shown here is derived from an EMBL/GenBank/DDBJ whole genome shotgun (WGS) entry which is preliminary data.</text>
</comment>
<dbReference type="OrthoDB" id="853861at2"/>
<accession>A0A369QS58</accession>